<keyword evidence="1" id="KW-0479">Metal-binding</keyword>
<comment type="caution">
    <text evidence="5">The sequence shown here is derived from an EMBL/GenBank/DDBJ whole genome shotgun (WGS) entry which is preliminary data.</text>
</comment>
<dbReference type="AlphaFoldDB" id="X0XRJ5"/>
<keyword evidence="3" id="KW-0862">Zinc</keyword>
<dbReference type="EMBL" id="BARS01052800">
    <property type="protein sequence ID" value="GAG45814.1"/>
    <property type="molecule type" value="Genomic_DNA"/>
</dbReference>
<keyword evidence="2" id="KW-0863">Zinc-finger</keyword>
<dbReference type="PROSITE" id="PS01358">
    <property type="entry name" value="ZF_RANBP2_1"/>
    <property type="match status" value="1"/>
</dbReference>
<accession>X0XRJ5</accession>
<name>X0XRJ5_9ZZZZ</name>
<evidence type="ECO:0000256" key="2">
    <source>
        <dbReference type="ARBA" id="ARBA00022771"/>
    </source>
</evidence>
<dbReference type="SUPFAM" id="SSF90209">
    <property type="entry name" value="Ran binding protein zinc finger-like"/>
    <property type="match status" value="1"/>
</dbReference>
<protein>
    <recommendedName>
        <fullName evidence="4">RanBP2-type domain-containing protein</fullName>
    </recommendedName>
</protein>
<gene>
    <name evidence="5" type="ORF">S01H1_78445</name>
</gene>
<feature type="non-terminal residue" evidence="5">
    <location>
        <position position="1"/>
    </location>
</feature>
<evidence type="ECO:0000256" key="1">
    <source>
        <dbReference type="ARBA" id="ARBA00022723"/>
    </source>
</evidence>
<evidence type="ECO:0000259" key="4">
    <source>
        <dbReference type="PROSITE" id="PS50199"/>
    </source>
</evidence>
<organism evidence="5">
    <name type="scientific">marine sediment metagenome</name>
    <dbReference type="NCBI Taxonomy" id="412755"/>
    <lineage>
        <taxon>unclassified sequences</taxon>
        <taxon>metagenomes</taxon>
        <taxon>ecological metagenomes</taxon>
    </lineage>
</organism>
<feature type="domain" description="RanBP2-type" evidence="4">
    <location>
        <begin position="71"/>
        <end position="101"/>
    </location>
</feature>
<evidence type="ECO:0000313" key="5">
    <source>
        <dbReference type="EMBL" id="GAG45814.1"/>
    </source>
</evidence>
<dbReference type="PROSITE" id="PS50199">
    <property type="entry name" value="ZF_RANBP2_2"/>
    <property type="match status" value="1"/>
</dbReference>
<reference evidence="5" key="1">
    <citation type="journal article" date="2014" name="Front. Microbiol.">
        <title>High frequency of phylogenetically diverse reductive dehalogenase-homologous genes in deep subseafloor sedimentary metagenomes.</title>
        <authorList>
            <person name="Kawai M."/>
            <person name="Futagami T."/>
            <person name="Toyoda A."/>
            <person name="Takaki Y."/>
            <person name="Nishi S."/>
            <person name="Hori S."/>
            <person name="Arai W."/>
            <person name="Tsubouchi T."/>
            <person name="Morono Y."/>
            <person name="Uchiyama I."/>
            <person name="Ito T."/>
            <person name="Fujiyama A."/>
            <person name="Inagaki F."/>
            <person name="Takami H."/>
        </authorList>
    </citation>
    <scope>NUCLEOTIDE SEQUENCE</scope>
    <source>
        <strain evidence="5">Expedition CK06-06</strain>
    </source>
</reference>
<proteinExistence type="predicted"/>
<dbReference type="InterPro" id="IPR001876">
    <property type="entry name" value="Znf_RanBP2"/>
</dbReference>
<sequence length="105" mass="11777">TLELPDGTLFTGQAMCAEVRQEIGRMGVDYAIGGIGKHLLDPVGWTMELRGIGDLFFESPTEYRHKVEKTQSAIEWACDWCGSINPRERRKCESCGGTRSFVYSE</sequence>
<dbReference type="InterPro" id="IPR036443">
    <property type="entry name" value="Znf_RanBP2_sf"/>
</dbReference>
<evidence type="ECO:0000256" key="3">
    <source>
        <dbReference type="ARBA" id="ARBA00022833"/>
    </source>
</evidence>
<dbReference type="GO" id="GO:0008270">
    <property type="term" value="F:zinc ion binding"/>
    <property type="evidence" value="ECO:0007669"/>
    <property type="project" value="UniProtKB-KW"/>
</dbReference>